<feature type="binding site" evidence="14">
    <location>
        <position position="155"/>
    </location>
    <ligand>
        <name>D-ribulose 5-phosphate</name>
        <dbReference type="ChEBI" id="CHEBI:58121"/>
    </ligand>
</feature>
<dbReference type="Gene3D" id="3.90.870.10">
    <property type="entry name" value="DHBP synthase"/>
    <property type="match status" value="1"/>
</dbReference>
<dbReference type="SUPFAM" id="SSF55821">
    <property type="entry name" value="YrdC/RibB"/>
    <property type="match status" value="1"/>
</dbReference>
<feature type="site" description="Essential for catalytic activity" evidence="14">
    <location>
        <position position="287"/>
    </location>
</feature>
<evidence type="ECO:0000313" key="17">
    <source>
        <dbReference type="Proteomes" id="UP001433638"/>
    </source>
</evidence>
<keyword evidence="16" id="KW-0378">Hydrolase</keyword>
<dbReference type="InterPro" id="IPR000422">
    <property type="entry name" value="DHBP_synthase_RibB"/>
</dbReference>
<evidence type="ECO:0000256" key="4">
    <source>
        <dbReference type="ARBA" id="ARBA00004904"/>
    </source>
</evidence>
<proteinExistence type="inferred from homology"/>
<evidence type="ECO:0000256" key="8">
    <source>
        <dbReference type="ARBA" id="ARBA00018836"/>
    </source>
</evidence>
<keyword evidence="10 14" id="KW-0479">Metal-binding</keyword>
<organism evidence="16 17">
    <name type="scientific">Vogesella oryzagri</name>
    <dbReference type="NCBI Taxonomy" id="3160864"/>
    <lineage>
        <taxon>Bacteria</taxon>
        <taxon>Pseudomonadati</taxon>
        <taxon>Pseudomonadota</taxon>
        <taxon>Betaproteobacteria</taxon>
        <taxon>Neisseriales</taxon>
        <taxon>Chromobacteriaceae</taxon>
        <taxon>Vogesella</taxon>
    </lineage>
</organism>
<evidence type="ECO:0000256" key="2">
    <source>
        <dbReference type="ARBA" id="ARBA00001936"/>
    </source>
</evidence>
<comment type="catalytic activity">
    <reaction evidence="1 14">
        <text>D-ribulose 5-phosphate = (2S)-2-hydroxy-3-oxobutyl phosphate + formate + H(+)</text>
        <dbReference type="Rhea" id="RHEA:18457"/>
        <dbReference type="ChEBI" id="CHEBI:15378"/>
        <dbReference type="ChEBI" id="CHEBI:15740"/>
        <dbReference type="ChEBI" id="CHEBI:58121"/>
        <dbReference type="ChEBI" id="CHEBI:58830"/>
        <dbReference type="EC" id="4.1.99.12"/>
    </reaction>
</comment>
<feature type="binding site" evidence="14">
    <location>
        <position position="151"/>
    </location>
    <ligand>
        <name>Mg(2+)</name>
        <dbReference type="ChEBI" id="CHEBI:18420"/>
        <label>2</label>
    </ligand>
</feature>
<feature type="binding site" evidence="14">
    <location>
        <position position="266"/>
    </location>
    <ligand>
        <name>Mg(2+)</name>
        <dbReference type="ChEBI" id="CHEBI:18420"/>
        <label>2</label>
    </ligand>
</feature>
<evidence type="ECO:0000256" key="3">
    <source>
        <dbReference type="ARBA" id="ARBA00002284"/>
    </source>
</evidence>
<feature type="binding site" evidence="14">
    <location>
        <begin position="150"/>
        <end position="151"/>
    </location>
    <ligand>
        <name>D-ribulose 5-phosphate</name>
        <dbReference type="ChEBI" id="CHEBI:58121"/>
    </ligand>
</feature>
<dbReference type="PANTHER" id="PTHR21327">
    <property type="entry name" value="GTP CYCLOHYDROLASE II-RELATED"/>
    <property type="match status" value="1"/>
</dbReference>
<feature type="binding site" evidence="14">
    <location>
        <begin position="263"/>
        <end position="267"/>
    </location>
    <ligand>
        <name>D-ribulose 5-phosphate</name>
        <dbReference type="ChEBI" id="CHEBI:58121"/>
    </ligand>
</feature>
<dbReference type="Pfam" id="PF00925">
    <property type="entry name" value="GTP_cyclohydro2"/>
    <property type="match status" value="1"/>
</dbReference>
<reference evidence="16" key="1">
    <citation type="submission" date="2024-06" db="EMBL/GenBank/DDBJ databases">
        <title>Genome sequence of Vogesella sp. MAHUQ-64.</title>
        <authorList>
            <person name="Huq M.A."/>
        </authorList>
    </citation>
    <scope>NUCLEOTIDE SEQUENCE</scope>
    <source>
        <strain evidence="16">MAHUQ-64</strain>
    </source>
</reference>
<evidence type="ECO:0000256" key="12">
    <source>
        <dbReference type="ARBA" id="ARBA00023211"/>
    </source>
</evidence>
<keyword evidence="11 14" id="KW-0460">Magnesium</keyword>
<dbReference type="EC" id="4.1.99.12" evidence="7 14"/>
<comment type="subunit">
    <text evidence="14">Homodimer.</text>
</comment>
<evidence type="ECO:0000256" key="10">
    <source>
        <dbReference type="ARBA" id="ARBA00022723"/>
    </source>
</evidence>
<evidence type="ECO:0000256" key="7">
    <source>
        <dbReference type="ARBA" id="ARBA00012153"/>
    </source>
</evidence>
<keyword evidence="12 14" id="KW-0464">Manganese</keyword>
<dbReference type="GO" id="GO:0003935">
    <property type="term" value="F:GTP cyclohydrolase II activity"/>
    <property type="evidence" value="ECO:0007669"/>
    <property type="project" value="UniProtKB-EC"/>
</dbReference>
<accession>A0ABV1M353</accession>
<evidence type="ECO:0000256" key="6">
    <source>
        <dbReference type="ARBA" id="ARBA00008976"/>
    </source>
</evidence>
<evidence type="ECO:0000256" key="5">
    <source>
        <dbReference type="ARBA" id="ARBA00005520"/>
    </source>
</evidence>
<evidence type="ECO:0000256" key="11">
    <source>
        <dbReference type="ARBA" id="ARBA00022842"/>
    </source>
</evidence>
<keyword evidence="9 14" id="KW-0686">Riboflavin biosynthesis</keyword>
<protein>
    <recommendedName>
        <fullName evidence="8 14">3,4-dihydroxy-2-butanone 4-phosphate synthase</fullName>
        <shortName evidence="14">DHBP synthase</shortName>
        <ecNumber evidence="7 14">4.1.99.12</ecNumber>
    </recommendedName>
</protein>
<dbReference type="NCBIfam" id="NF010626">
    <property type="entry name" value="PRK14019.1"/>
    <property type="match status" value="1"/>
</dbReference>
<dbReference type="GO" id="GO:0008686">
    <property type="term" value="F:3,4-dihydroxy-2-butanone-4-phosphate synthase activity"/>
    <property type="evidence" value="ECO:0007669"/>
    <property type="project" value="UniProtKB-EC"/>
</dbReference>
<evidence type="ECO:0000256" key="9">
    <source>
        <dbReference type="ARBA" id="ARBA00022619"/>
    </source>
</evidence>
<name>A0ABV1M353_9NEIS</name>
<comment type="caution">
    <text evidence="16">The sequence shown here is derived from an EMBL/GenBank/DDBJ whole genome shotgun (WGS) entry which is preliminary data.</text>
</comment>
<evidence type="ECO:0000313" key="16">
    <source>
        <dbReference type="EMBL" id="MEQ6290652.1"/>
    </source>
</evidence>
<keyword evidence="17" id="KW-1185">Reference proteome</keyword>
<comment type="cofactor">
    <cofactor evidence="14">
        <name>Mg(2+)</name>
        <dbReference type="ChEBI" id="CHEBI:18420"/>
    </cofactor>
    <cofactor evidence="14">
        <name>Mn(2+)</name>
        <dbReference type="ChEBI" id="CHEBI:29035"/>
    </cofactor>
    <text evidence="14">Binds 2 divalent metal cations per subunit. Magnesium or manganese.</text>
</comment>
<dbReference type="Proteomes" id="UP001433638">
    <property type="component" value="Unassembled WGS sequence"/>
</dbReference>
<dbReference type="Pfam" id="PF00926">
    <property type="entry name" value="DHBP_synthase"/>
    <property type="match status" value="1"/>
</dbReference>
<dbReference type="PANTHER" id="PTHR21327:SF34">
    <property type="entry name" value="3,4-DIHYDROXY-2-BUTANONE 4-PHOSPHATE SYNTHASE"/>
    <property type="match status" value="1"/>
</dbReference>
<evidence type="ECO:0000259" key="15">
    <source>
        <dbReference type="Pfam" id="PF00925"/>
    </source>
</evidence>
<dbReference type="NCBIfam" id="TIGR00506">
    <property type="entry name" value="ribB"/>
    <property type="match status" value="1"/>
</dbReference>
<dbReference type="Gene3D" id="3.40.50.10990">
    <property type="entry name" value="GTP cyclohydrolase II"/>
    <property type="match status" value="1"/>
</dbReference>
<comment type="similarity">
    <text evidence="14">Belongs to the DHBP synthase family.</text>
</comment>
<gene>
    <name evidence="16" type="primary">ribBA</name>
    <name evidence="14" type="synonym">ribB</name>
    <name evidence="16" type="ORF">ABNW52_08490</name>
</gene>
<comment type="pathway">
    <text evidence="4 14">Cofactor biosynthesis; riboflavin biosynthesis; 2-hydroxy-3-oxobutyl phosphate from D-ribulose 5-phosphate: step 1/1.</text>
</comment>
<dbReference type="InterPro" id="IPR032677">
    <property type="entry name" value="GTP_cyclohydro_II"/>
</dbReference>
<dbReference type="SUPFAM" id="SSF142695">
    <property type="entry name" value="RibA-like"/>
    <property type="match status" value="1"/>
</dbReference>
<comment type="cofactor">
    <cofactor evidence="2">
        <name>Mn(2+)</name>
        <dbReference type="ChEBI" id="CHEBI:29035"/>
    </cofactor>
</comment>
<comment type="similarity">
    <text evidence="5">In the N-terminal section; belongs to the DHBP synthase family.</text>
</comment>
<dbReference type="HAMAP" id="MF_00180">
    <property type="entry name" value="RibB"/>
    <property type="match status" value="1"/>
</dbReference>
<feature type="binding site" evidence="14">
    <location>
        <position position="151"/>
    </location>
    <ligand>
        <name>Mg(2+)</name>
        <dbReference type="ChEBI" id="CHEBI:18420"/>
        <label>1</label>
    </ligand>
</feature>
<feature type="site" description="Essential for catalytic activity" evidence="14">
    <location>
        <position position="249"/>
    </location>
</feature>
<sequence>MTLFVEIPDSARGLVQENAWQQHCREQQQPFVAVRITGMGHADVCWDHITYNPLLDQALFAISRQVVETIFRRHAGSRSGCFIEDGMVTFTRLELNRARLAAADLYHLVQRAVNQQTDKEGNTMTISPIQDIIADIKAGKMVVLMDAEDRENEGDLVMAAEHVTPEAINFMAKHGRGLICLTLTEERCKQLNLPMMASNNGTSFGTNFTVSIEAAEGVTTGISAADRAHTTLVAVARDARPTDIVQPGHVFPLKAQKGGVLVRAGHTEAGCDLSRLAGLEPASVICEIMNDDGTMARLPELLEFAQLHGLKVGTIADLIHHRSRTECFVEEVGQRSVDTPFGTFRLHVFQDVLTRATHLALVSGQPDAERETLVRVHEPLSVMDILDPMAGQHSWTVPGALEEIAEQGCGVVILLHRPESGTDLLARALPEKVDSGVRARWDSKTFGIGAQMLRALGVGKMKLMASPVNLPSMTGFELEVTGFAQPEHVHIDLD</sequence>
<evidence type="ECO:0000256" key="14">
    <source>
        <dbReference type="HAMAP-Rule" id="MF_00180"/>
    </source>
</evidence>
<dbReference type="InterPro" id="IPR036144">
    <property type="entry name" value="RibA-like_sf"/>
</dbReference>
<evidence type="ECO:0000256" key="13">
    <source>
        <dbReference type="ARBA" id="ARBA00023239"/>
    </source>
</evidence>
<keyword evidence="13 14" id="KW-0456">Lyase</keyword>
<comment type="function">
    <text evidence="3 14">Catalyzes the conversion of D-ribulose 5-phosphate to formate and 3,4-dihydroxy-2-butanone 4-phosphate.</text>
</comment>
<evidence type="ECO:0000256" key="1">
    <source>
        <dbReference type="ARBA" id="ARBA00000141"/>
    </source>
</evidence>
<dbReference type="EMBL" id="JBEFLD010000004">
    <property type="protein sequence ID" value="MEQ6290652.1"/>
    <property type="molecule type" value="Genomic_DNA"/>
</dbReference>
<feature type="domain" description="GTP cyclohydrolase II" evidence="15">
    <location>
        <begin position="334"/>
        <end position="483"/>
    </location>
</feature>
<comment type="similarity">
    <text evidence="6">In the C-terminal section; belongs to the GTP cyclohydrolase II family.</text>
</comment>
<dbReference type="InterPro" id="IPR017945">
    <property type="entry name" value="DHBP_synth_RibB-like_a/b_dom"/>
</dbReference>